<accession>A0A1I5E2U6</accession>
<evidence type="ECO:0000313" key="4">
    <source>
        <dbReference type="Proteomes" id="UP000198867"/>
    </source>
</evidence>
<dbReference type="Proteomes" id="UP000198867">
    <property type="component" value="Unassembled WGS sequence"/>
</dbReference>
<gene>
    <name evidence="3" type="ORF">SAMN05216219_3250</name>
</gene>
<dbReference type="InterPro" id="IPR025403">
    <property type="entry name" value="TgpA-like_C"/>
</dbReference>
<evidence type="ECO:0000313" key="3">
    <source>
        <dbReference type="EMBL" id="SFO05737.1"/>
    </source>
</evidence>
<sequence>MVLTGVFRFDVPVVPDGPEARQWLLDELSKPEYTAARPSLFDRLSQAFFEWLMRLFQPGDSVPLDWLPVAIVGLVVAGLVAALLIWGLPRVNRNSRPAAGLFGDDDRRTARELRSAAAAAASAGDFTLAVLEQFRALARGLAERTIVRVSPGTTAHDFAARASEMFPTASGDLARAAEIFDRVRYLGHDGNASDFDRLRRLDVRLQKESPASHELVDAWGTE</sequence>
<dbReference type="RefSeq" id="WP_090713316.1">
    <property type="nucleotide sequence ID" value="NZ_FOVM01000014.1"/>
</dbReference>
<dbReference type="STRING" id="995034.SAMN05216219_3250"/>
<dbReference type="EMBL" id="FOVM01000014">
    <property type="protein sequence ID" value="SFO05737.1"/>
    <property type="molecule type" value="Genomic_DNA"/>
</dbReference>
<dbReference type="OrthoDB" id="3389322at2"/>
<organism evidence="3 4">
    <name type="scientific">Mycetocola miduiensis</name>
    <dbReference type="NCBI Taxonomy" id="995034"/>
    <lineage>
        <taxon>Bacteria</taxon>
        <taxon>Bacillati</taxon>
        <taxon>Actinomycetota</taxon>
        <taxon>Actinomycetes</taxon>
        <taxon>Micrococcales</taxon>
        <taxon>Microbacteriaceae</taxon>
        <taxon>Mycetocola</taxon>
    </lineage>
</organism>
<reference evidence="4" key="1">
    <citation type="submission" date="2016-10" db="EMBL/GenBank/DDBJ databases">
        <authorList>
            <person name="Varghese N."/>
            <person name="Submissions S."/>
        </authorList>
    </citation>
    <scope>NUCLEOTIDE SEQUENCE [LARGE SCALE GENOMIC DNA]</scope>
    <source>
        <strain evidence="4">CGMCC 1.11101</strain>
    </source>
</reference>
<evidence type="ECO:0000256" key="1">
    <source>
        <dbReference type="SAM" id="Phobius"/>
    </source>
</evidence>
<feature type="transmembrane region" description="Helical" evidence="1">
    <location>
        <begin position="66"/>
        <end position="88"/>
    </location>
</feature>
<keyword evidence="4" id="KW-1185">Reference proteome</keyword>
<dbReference type="Pfam" id="PF13559">
    <property type="entry name" value="DUF4129"/>
    <property type="match status" value="1"/>
</dbReference>
<evidence type="ECO:0000259" key="2">
    <source>
        <dbReference type="Pfam" id="PF13559"/>
    </source>
</evidence>
<feature type="domain" description="Protein-glutamine gamma-glutamyltransferase-like C-terminal" evidence="2">
    <location>
        <begin position="134"/>
        <end position="202"/>
    </location>
</feature>
<keyword evidence="1" id="KW-0812">Transmembrane</keyword>
<proteinExistence type="predicted"/>
<keyword evidence="1" id="KW-1133">Transmembrane helix</keyword>
<protein>
    <recommendedName>
        <fullName evidence="2">Protein-glutamine gamma-glutamyltransferase-like C-terminal domain-containing protein</fullName>
    </recommendedName>
</protein>
<name>A0A1I5E2U6_9MICO</name>
<keyword evidence="1" id="KW-0472">Membrane</keyword>
<dbReference type="AlphaFoldDB" id="A0A1I5E2U6"/>